<dbReference type="AlphaFoldDB" id="A0A4Q7MB39"/>
<comment type="caution">
    <text evidence="4">The sequence shown here is derived from an EMBL/GenBank/DDBJ whole genome shotgun (WGS) entry which is preliminary data.</text>
</comment>
<evidence type="ECO:0000259" key="2">
    <source>
        <dbReference type="PROSITE" id="PS51192"/>
    </source>
</evidence>
<evidence type="ECO:0000256" key="1">
    <source>
        <dbReference type="ARBA" id="ARBA00022801"/>
    </source>
</evidence>
<evidence type="ECO:0000259" key="3">
    <source>
        <dbReference type="PROSITE" id="PS51194"/>
    </source>
</evidence>
<accession>A0A4Q7MB39</accession>
<evidence type="ECO:0000313" key="4">
    <source>
        <dbReference type="EMBL" id="RZS64547.1"/>
    </source>
</evidence>
<dbReference type="SUPFAM" id="SSF52540">
    <property type="entry name" value="P-loop containing nucleoside triphosphate hydrolases"/>
    <property type="match status" value="1"/>
</dbReference>
<keyword evidence="4" id="KW-0547">Nucleotide-binding</keyword>
<dbReference type="InterPro" id="IPR049730">
    <property type="entry name" value="SNF2/RAD54-like_C"/>
</dbReference>
<protein>
    <submittedName>
        <fullName evidence="4">ATP-dependent helicase HepA</fullName>
    </submittedName>
</protein>
<dbReference type="RefSeq" id="WP_207221851.1">
    <property type="nucleotide sequence ID" value="NZ_SGWY01000003.1"/>
</dbReference>
<dbReference type="Proteomes" id="UP000293289">
    <property type="component" value="Unassembled WGS sequence"/>
</dbReference>
<keyword evidence="4" id="KW-0067">ATP-binding</keyword>
<dbReference type="InterPro" id="IPR038718">
    <property type="entry name" value="SNF2-like_sf"/>
</dbReference>
<evidence type="ECO:0000313" key="5">
    <source>
        <dbReference type="Proteomes" id="UP000293289"/>
    </source>
</evidence>
<dbReference type="GO" id="GO:0004386">
    <property type="term" value="F:helicase activity"/>
    <property type="evidence" value="ECO:0007669"/>
    <property type="project" value="UniProtKB-KW"/>
</dbReference>
<dbReference type="CDD" id="cd18793">
    <property type="entry name" value="SF2_C_SNF"/>
    <property type="match status" value="1"/>
</dbReference>
<dbReference type="PANTHER" id="PTHR45766">
    <property type="entry name" value="DNA ANNEALING HELICASE AND ENDONUCLEASE ZRANB3 FAMILY MEMBER"/>
    <property type="match status" value="1"/>
</dbReference>
<dbReference type="InterPro" id="IPR027417">
    <property type="entry name" value="P-loop_NTPase"/>
</dbReference>
<dbReference type="Gene3D" id="3.40.50.10810">
    <property type="entry name" value="Tandem AAA-ATPase domain"/>
    <property type="match status" value="1"/>
</dbReference>
<dbReference type="InterPro" id="IPR014001">
    <property type="entry name" value="Helicase_ATP-bd"/>
</dbReference>
<reference evidence="4 5" key="1">
    <citation type="submission" date="2019-02" db="EMBL/GenBank/DDBJ databases">
        <title>Genomic Encyclopedia of Type Strains, Phase IV (KMG-IV): sequencing the most valuable type-strain genomes for metagenomic binning, comparative biology and taxonomic classification.</title>
        <authorList>
            <person name="Goeker M."/>
        </authorList>
    </citation>
    <scope>NUCLEOTIDE SEQUENCE [LARGE SCALE GENOMIC DNA]</scope>
    <source>
        <strain evidence="4 5">DSM 43045</strain>
    </source>
</reference>
<dbReference type="EMBL" id="SGWY01000003">
    <property type="protein sequence ID" value="RZS64547.1"/>
    <property type="molecule type" value="Genomic_DNA"/>
</dbReference>
<organism evidence="4 5">
    <name type="scientific">Agromyces ramosus</name>
    <dbReference type="NCBI Taxonomy" id="33879"/>
    <lineage>
        <taxon>Bacteria</taxon>
        <taxon>Bacillati</taxon>
        <taxon>Actinomycetota</taxon>
        <taxon>Actinomycetes</taxon>
        <taxon>Micrococcales</taxon>
        <taxon>Microbacteriaceae</taxon>
        <taxon>Agromyces</taxon>
    </lineage>
</organism>
<feature type="domain" description="Helicase ATP-binding" evidence="2">
    <location>
        <begin position="178"/>
        <end position="323"/>
    </location>
</feature>
<sequence>MVLKDESLSVGDHVLFDAAPGIGRVARLDGGFASVEFFESVAEPAVGAVDVATSQLSLVVLECETRVFAIDDDGVWHAGRISEGGIQGDGRALYWVRFPNTSRDVCISGQRIRVRWDKPPRDPHAILVAGGNESPRFRDARLPVRALLLEDRASSASATGIASAGVQMHSHQVSAAFRVLRDPVQRYLLADEVGMGKTIEAGFVIRQTLIDDPRRKVGIVCPDALVEQWRIELRDKFYVGDFGRKVKVVGHSDSLSWRDFGSVDLLVVDEAHLLAKVESPDEPTYKQLATVAHSARRLLLLSATPFTHASTTHLALLHLLDGKLFAWDRREDFERLLEGRREIAMAIYALDEEPDPENPGLLEYQLGRLMAQLPADELLRDLAEAVMATFAADEPASQEALNRSVATVRAHVSETYRLHQRVIRNRRHNIQHERLDDEGIMAPFALTGRSMPKLVQIDAHELDGAADVVERWISGCSAQILDRGLDSGPYARIAGLLVSRVGGTSDDLADILRFRIKAGRPPATLAFEDLELLDSAPLLPFEPALNGELERRPRDALAKLTDGILAVAAPSEKVVVFCGRGSLAHALVASLQESIRGRRSTFGHLVAQTDAEREDAVARWRGSGGVLVVDESGDVGRNLQDANLVVHARLPSNPNQLEQRIGRVDRYGRALTARAVVFSDTNPEGVLATWAQLLGRGFGVFERSISAEHDAIDQLTTAAWTTLVEEGVEAFAARADPTREAIAAETTRINELDALESSWDFVSQESALAERIARYDDRHTEIDRRFRALISGAEGFRFEERPWDGSIRFAPDERVDPLLSPRLASLLKVEQNSRIGNFDRWHVKPGRRLFRRGNPFVDGIERVLQLDDRGQASALWRVDPSWNEDALVYFGFDFLVEADTAPILKLLGGAHDQFPIALRRCDWALAPFERRVWVSTNTMRSVDDEHTLKVLNAPFDQKWDSNLNPDRISALHGVLGHGNLAHIAPNALAAATKSLLNATSLAEVTAAAAAKVASETDVLLARSRARSAATGMVADAAAFGFDVELGRAVQQGVESPSVRELSVTCLVRSAEDWQSFA</sequence>
<dbReference type="Gene3D" id="3.40.50.300">
    <property type="entry name" value="P-loop containing nucleotide triphosphate hydrolases"/>
    <property type="match status" value="1"/>
</dbReference>
<keyword evidence="4" id="KW-0347">Helicase</keyword>
<gene>
    <name evidence="4" type="ORF">EV187_2934</name>
</gene>
<dbReference type="PROSITE" id="PS51192">
    <property type="entry name" value="HELICASE_ATP_BIND_1"/>
    <property type="match status" value="1"/>
</dbReference>
<dbReference type="GO" id="GO:0016787">
    <property type="term" value="F:hydrolase activity"/>
    <property type="evidence" value="ECO:0007669"/>
    <property type="project" value="UniProtKB-KW"/>
</dbReference>
<dbReference type="PROSITE" id="PS51194">
    <property type="entry name" value="HELICASE_CTER"/>
    <property type="match status" value="1"/>
</dbReference>
<feature type="domain" description="Helicase C-terminal" evidence="3">
    <location>
        <begin position="559"/>
        <end position="712"/>
    </location>
</feature>
<proteinExistence type="predicted"/>
<dbReference type="NCBIfam" id="NF041062">
    <property type="entry name" value="DpdE"/>
    <property type="match status" value="1"/>
</dbReference>
<dbReference type="InterPro" id="IPR001650">
    <property type="entry name" value="Helicase_C-like"/>
</dbReference>
<keyword evidence="5" id="KW-1185">Reference proteome</keyword>
<name>A0A4Q7MB39_9MICO</name>
<keyword evidence="1" id="KW-0378">Hydrolase</keyword>
<dbReference type="Pfam" id="PF00271">
    <property type="entry name" value="Helicase_C"/>
    <property type="match status" value="1"/>
</dbReference>
<dbReference type="SMART" id="SM00487">
    <property type="entry name" value="DEXDc"/>
    <property type="match status" value="1"/>
</dbReference>
<dbReference type="SMART" id="SM00490">
    <property type="entry name" value="HELICc"/>
    <property type="match status" value="1"/>
</dbReference>
<dbReference type="PANTHER" id="PTHR45766:SF6">
    <property type="entry name" value="SWI_SNF-RELATED MATRIX-ASSOCIATED ACTIN-DEPENDENT REGULATOR OF CHROMATIN SUBFAMILY A-LIKE PROTEIN 1"/>
    <property type="match status" value="1"/>
</dbReference>